<evidence type="ECO:0000313" key="3">
    <source>
        <dbReference type="Ensembl" id="ENSSPAP00000025712.1"/>
    </source>
</evidence>
<proteinExistence type="predicted"/>
<dbReference type="InterPro" id="IPR038765">
    <property type="entry name" value="Papain-like_cys_pep_sf"/>
</dbReference>
<dbReference type="STRING" id="144197.ENSSPAP00000025712"/>
<accession>A0A3B5BGS9</accession>
<organism evidence="3">
    <name type="scientific">Stegastes partitus</name>
    <name type="common">bicolor damselfish</name>
    <dbReference type="NCBI Taxonomy" id="144197"/>
    <lineage>
        <taxon>Eukaryota</taxon>
        <taxon>Metazoa</taxon>
        <taxon>Chordata</taxon>
        <taxon>Craniata</taxon>
        <taxon>Vertebrata</taxon>
        <taxon>Euteleostomi</taxon>
        <taxon>Actinopterygii</taxon>
        <taxon>Neopterygii</taxon>
        <taxon>Teleostei</taxon>
        <taxon>Neoteleostei</taxon>
        <taxon>Acanthomorphata</taxon>
        <taxon>Ovalentaria</taxon>
        <taxon>Pomacentridae</taxon>
        <taxon>Stegastes</taxon>
    </lineage>
</organism>
<dbReference type="AlphaFoldDB" id="A0A3B5BGS9"/>
<name>A0A3B5BGS9_9TELE</name>
<feature type="domain" description="Cathepsin propeptide inhibitor" evidence="2">
    <location>
        <begin position="26"/>
        <end position="86"/>
    </location>
</feature>
<dbReference type="Ensembl" id="ENSSPAT00000026135.1">
    <property type="protein sequence ID" value="ENSSPAP00000025712.1"/>
    <property type="gene ID" value="ENSSPAG00000019424.1"/>
</dbReference>
<dbReference type="SMART" id="SM00848">
    <property type="entry name" value="Inhibitor_I29"/>
    <property type="match status" value="1"/>
</dbReference>
<keyword evidence="1" id="KW-0732">Signal</keyword>
<reference evidence="3" key="1">
    <citation type="submission" date="2023-09" db="UniProtKB">
        <authorList>
            <consortium name="Ensembl"/>
        </authorList>
    </citation>
    <scope>IDENTIFICATION</scope>
</reference>
<dbReference type="InterPro" id="IPR013201">
    <property type="entry name" value="Prot_inhib_I29"/>
</dbReference>
<dbReference type="SUPFAM" id="SSF54001">
    <property type="entry name" value="Cysteine proteinases"/>
    <property type="match status" value="1"/>
</dbReference>
<dbReference type="Gene3D" id="1.10.287.2250">
    <property type="match status" value="1"/>
</dbReference>
<dbReference type="GeneTree" id="ENSGT00940000155176"/>
<dbReference type="Pfam" id="PF08246">
    <property type="entry name" value="Inhibitor_I29"/>
    <property type="match status" value="1"/>
</dbReference>
<protein>
    <recommendedName>
        <fullName evidence="2">Cathepsin propeptide inhibitor domain-containing protein</fullName>
    </recommendedName>
</protein>
<evidence type="ECO:0000259" key="2">
    <source>
        <dbReference type="SMART" id="SM00848"/>
    </source>
</evidence>
<sequence>LMLGSLLLVSLCVGAAAMDSRLDLHWELWKKMHEKMYQNDVEDVRRRDLWEENLMLISQHNLEASMGLHSYDLAMNHMGDLISKATDVTGHKVQTMMEKFTVLSAAVHT</sequence>
<feature type="chain" id="PRO_5017267612" description="Cathepsin propeptide inhibitor domain-containing protein" evidence="1">
    <location>
        <begin position="18"/>
        <end position="109"/>
    </location>
</feature>
<feature type="signal peptide" evidence="1">
    <location>
        <begin position="1"/>
        <end position="17"/>
    </location>
</feature>
<evidence type="ECO:0000256" key="1">
    <source>
        <dbReference type="SAM" id="SignalP"/>
    </source>
</evidence>